<feature type="compositionally biased region" description="Polar residues" evidence="1">
    <location>
        <begin position="373"/>
        <end position="395"/>
    </location>
</feature>
<feature type="compositionally biased region" description="Basic and acidic residues" evidence="1">
    <location>
        <begin position="533"/>
        <end position="543"/>
    </location>
</feature>
<feature type="region of interest" description="Disordered" evidence="1">
    <location>
        <begin position="259"/>
        <end position="395"/>
    </location>
</feature>
<feature type="compositionally biased region" description="Low complexity" evidence="1">
    <location>
        <begin position="489"/>
        <end position="499"/>
    </location>
</feature>
<feature type="region of interest" description="Disordered" evidence="1">
    <location>
        <begin position="436"/>
        <end position="499"/>
    </location>
</feature>
<evidence type="ECO:0000256" key="1">
    <source>
        <dbReference type="SAM" id="MobiDB-lite"/>
    </source>
</evidence>
<proteinExistence type="predicted"/>
<organism evidence="2 3">
    <name type="scientific">Angomonas deanei</name>
    <dbReference type="NCBI Taxonomy" id="59799"/>
    <lineage>
        <taxon>Eukaryota</taxon>
        <taxon>Discoba</taxon>
        <taxon>Euglenozoa</taxon>
        <taxon>Kinetoplastea</taxon>
        <taxon>Metakinetoplastina</taxon>
        <taxon>Trypanosomatida</taxon>
        <taxon>Trypanosomatidae</taxon>
        <taxon>Strigomonadinae</taxon>
        <taxon>Angomonas</taxon>
    </lineage>
</organism>
<dbReference type="Proteomes" id="UP000515908">
    <property type="component" value="Chromosome 01"/>
</dbReference>
<feature type="compositionally biased region" description="Basic and acidic residues" evidence="1">
    <location>
        <begin position="461"/>
        <end position="475"/>
    </location>
</feature>
<reference evidence="2 3" key="1">
    <citation type="submission" date="2020-08" db="EMBL/GenBank/DDBJ databases">
        <authorList>
            <person name="Newling K."/>
            <person name="Davey J."/>
            <person name="Forrester S."/>
        </authorList>
    </citation>
    <scope>NUCLEOTIDE SEQUENCE [LARGE SCALE GENOMIC DNA]</scope>
    <source>
        <strain evidence="3">Crithidia deanei Carvalho (ATCC PRA-265)</strain>
    </source>
</reference>
<sequence>MALLTVGYSLAVIDGVAVSPEEYKIARSQSKHAAIAVSYGWHLRLAPFTTEQYNEIIREQKRVAKRIHRKGTRSVVNALSELYGTTTPVIEDAPLKKSQVIQRLTKRVADLETQIQSNGNLAIMEKDDQVVVLDASEKGLTFNQLKCMTSLFPDGITMRDNIRGAQPQQENRVCLEVSIESMNVLDYMTRAKVLEMQIKELECQFVHPATLVLTDSLGASIELRFANIGTLCAFYKLFYTLQRKPVPLTPFMVQHLSEEAAEEKEEEEEAPRSVADRSENKSVKSSEAPKSSVSARKSDTQKMPQKRTPPPSTAASSVSDKKSTHKSSKASKTPHSDHGEEETLSNIADIPPLSPPQDKSHVFLSQMDEDYSISFQTGHSPSFQGARPSQANVDSSTAVVAEAKSARSASTASTVIADPKPKKNVSRFSAFLISDSSSESHVLPPAAPEKKNSMRTSSAASKKDSPAPSDKKSERTASSVPSYGRTQRPAAAPAAKAAVPDISGQSSFAFNIESPSQAKAPSVADSLLSSKRSPADGRSDGKYQDSLSFQVHEDRTGTAVSTPKPAKLDISKFKIIDSDSDSSDE</sequence>
<feature type="compositionally biased region" description="Polar residues" evidence="1">
    <location>
        <begin position="285"/>
        <end position="295"/>
    </location>
</feature>
<feature type="compositionally biased region" description="Basic and acidic residues" evidence="1">
    <location>
        <begin position="270"/>
        <end position="284"/>
    </location>
</feature>
<gene>
    <name evidence="2" type="ORF">ADEAN_000077000</name>
</gene>
<dbReference type="AlphaFoldDB" id="A0A7G2C0W1"/>
<feature type="compositionally biased region" description="Polar residues" evidence="1">
    <location>
        <begin position="476"/>
        <end position="485"/>
    </location>
</feature>
<keyword evidence="3" id="KW-1185">Reference proteome</keyword>
<feature type="compositionally biased region" description="Acidic residues" evidence="1">
    <location>
        <begin position="259"/>
        <end position="269"/>
    </location>
</feature>
<feature type="region of interest" description="Disordered" evidence="1">
    <location>
        <begin position="513"/>
        <end position="564"/>
    </location>
</feature>
<dbReference type="VEuPathDB" id="TriTrypDB:ADEAN_000077000"/>
<protein>
    <submittedName>
        <fullName evidence="2">Uncharacterized protein</fullName>
    </submittedName>
</protein>
<name>A0A7G2C0W1_9TRYP</name>
<evidence type="ECO:0000313" key="2">
    <source>
        <dbReference type="EMBL" id="CAD2213329.1"/>
    </source>
</evidence>
<evidence type="ECO:0000313" key="3">
    <source>
        <dbReference type="Proteomes" id="UP000515908"/>
    </source>
</evidence>
<dbReference type="EMBL" id="LR877145">
    <property type="protein sequence ID" value="CAD2213329.1"/>
    <property type="molecule type" value="Genomic_DNA"/>
</dbReference>
<accession>A0A7G2C0W1</accession>